<gene>
    <name evidence="2" type="ORF">GCM10022406_06930</name>
</gene>
<dbReference type="RefSeq" id="WP_345110142.1">
    <property type="nucleotide sequence ID" value="NZ_BAABDH010000015.1"/>
</dbReference>
<evidence type="ECO:0008006" key="4">
    <source>
        <dbReference type="Google" id="ProtNLM"/>
    </source>
</evidence>
<keyword evidence="1" id="KW-1133">Transmembrane helix</keyword>
<feature type="transmembrane region" description="Helical" evidence="1">
    <location>
        <begin position="141"/>
        <end position="161"/>
    </location>
</feature>
<evidence type="ECO:0000313" key="3">
    <source>
        <dbReference type="Proteomes" id="UP001499909"/>
    </source>
</evidence>
<organism evidence="2 3">
    <name type="scientific">Hymenobacter algoricola</name>
    <dbReference type="NCBI Taxonomy" id="486267"/>
    <lineage>
        <taxon>Bacteria</taxon>
        <taxon>Pseudomonadati</taxon>
        <taxon>Bacteroidota</taxon>
        <taxon>Cytophagia</taxon>
        <taxon>Cytophagales</taxon>
        <taxon>Hymenobacteraceae</taxon>
        <taxon>Hymenobacter</taxon>
    </lineage>
</organism>
<comment type="caution">
    <text evidence="2">The sequence shown here is derived from an EMBL/GenBank/DDBJ whole genome shotgun (WGS) entry which is preliminary data.</text>
</comment>
<dbReference type="NCBIfam" id="NF046082">
    <property type="entry name" value="assoc_w_XrtX"/>
    <property type="match status" value="1"/>
</dbReference>
<accession>A0ABP7MHW2</accession>
<protein>
    <recommendedName>
        <fullName evidence="4">DUF2127 domain-containing protein</fullName>
    </recommendedName>
</protein>
<keyword evidence="1" id="KW-0472">Membrane</keyword>
<reference evidence="3" key="1">
    <citation type="journal article" date="2019" name="Int. J. Syst. Evol. Microbiol.">
        <title>The Global Catalogue of Microorganisms (GCM) 10K type strain sequencing project: providing services to taxonomists for standard genome sequencing and annotation.</title>
        <authorList>
            <consortium name="The Broad Institute Genomics Platform"/>
            <consortium name="The Broad Institute Genome Sequencing Center for Infectious Disease"/>
            <person name="Wu L."/>
            <person name="Ma J."/>
        </authorList>
    </citation>
    <scope>NUCLEOTIDE SEQUENCE [LARGE SCALE GENOMIC DNA]</scope>
    <source>
        <strain evidence="3">JCM 17214</strain>
    </source>
</reference>
<keyword evidence="1" id="KW-0812">Transmembrane</keyword>
<feature type="transmembrane region" description="Helical" evidence="1">
    <location>
        <begin position="20"/>
        <end position="43"/>
    </location>
</feature>
<keyword evidence="3" id="KW-1185">Reference proteome</keyword>
<name>A0ABP7MHW2_9BACT</name>
<dbReference type="EMBL" id="BAABDH010000015">
    <property type="protein sequence ID" value="GAA3923322.1"/>
    <property type="molecule type" value="Genomic_DNA"/>
</dbReference>
<feature type="transmembrane region" description="Helical" evidence="1">
    <location>
        <begin position="110"/>
        <end position="129"/>
    </location>
</feature>
<feature type="transmembrane region" description="Helical" evidence="1">
    <location>
        <begin position="76"/>
        <end position="98"/>
    </location>
</feature>
<evidence type="ECO:0000256" key="1">
    <source>
        <dbReference type="SAM" id="Phobius"/>
    </source>
</evidence>
<proteinExistence type="predicted"/>
<evidence type="ECO:0000313" key="2">
    <source>
        <dbReference type="EMBL" id="GAA3923322.1"/>
    </source>
</evidence>
<dbReference type="Proteomes" id="UP001499909">
    <property type="component" value="Unassembled WGS sequence"/>
</dbReference>
<sequence length="169" mass="18395">MPEAQLRGLTRPSVLVLRGILAAVLVLALFAVGVYSDAVLVAIDRFWQQLLTLLGLADQAATLQQGISGLVTKRSLISVVTYSLLYTGSCLLLLVLALYDARRLRLALQLYGAVFGACAVLVLTGKLAGDAAWAYQLARRLIDFIVSPLPVIMLVPLLHWYQPPTPVRR</sequence>